<evidence type="ECO:0000259" key="2">
    <source>
        <dbReference type="Pfam" id="PF20441"/>
    </source>
</evidence>
<organism evidence="3 4">
    <name type="scientific">Szabonella alba</name>
    <dbReference type="NCBI Taxonomy" id="2804194"/>
    <lineage>
        <taxon>Bacteria</taxon>
        <taxon>Pseudomonadati</taxon>
        <taxon>Pseudomonadota</taxon>
        <taxon>Alphaproteobacteria</taxon>
        <taxon>Rhodobacterales</taxon>
        <taxon>Paracoccaceae</taxon>
        <taxon>Szabonella</taxon>
    </lineage>
</organism>
<dbReference type="Pfam" id="PF20441">
    <property type="entry name" value="TerL_nuclease"/>
    <property type="match status" value="1"/>
</dbReference>
<sequence>MNGNTAALGDLFGGSGPNAPKVGGPGTARVSVAFSLLKKIRGKSQAVRAIQFLGLLHVPEGKKAGKPLKLADFQRKFVKGSLARKVMVGVLSIGRGNAKTALSAGLALAELVGALEEKPQPKREIILAARNRDQAKTAFQFLVGFIQGLPEADQSLFTIRRGSKLEVEFAGNGGGLARVIAADGKSILGGAPTLAIMDERAAWEREKGDSLENAILSGLGKRDGRALIISTSAPDDANTFSRWLDDPPPGTYVQEHRPPFGLPADDLESLLIANPGATEGIGAAPEWLVSQAQRAIARGGSALSSFRNLNRNERVSTEDRSVLVTVDEWLSAEVAPDDLPGRDGPCILGVDLGGSRSMSAAAFYWPETGRLEALGTFPATPSLADRGASDGVSDRYCQMQDRGELSVMGEATVPPGPWLARIVAHLDGITPDCVVGDRFRHAEFSEAMQAAGLARVPFIWRGFGWKDGSEDIERFRRALFDGEVKAAPSMLLRFAFSDAITLVDPAGNHKLAKARSLGRIDAAAATVLAVAQGARMKAAPTRKARALWD</sequence>
<keyword evidence="4" id="KW-1185">Reference proteome</keyword>
<dbReference type="PANTHER" id="PTHR41287">
    <property type="match status" value="1"/>
</dbReference>
<dbReference type="Pfam" id="PF03354">
    <property type="entry name" value="TerL_ATPase"/>
    <property type="match status" value="1"/>
</dbReference>
<protein>
    <submittedName>
        <fullName evidence="3">Terminase</fullName>
    </submittedName>
</protein>
<dbReference type="AlphaFoldDB" id="A0A8K0V9D0"/>
<dbReference type="InterPro" id="IPR046462">
    <property type="entry name" value="TerL_nuclease"/>
</dbReference>
<dbReference type="Gene3D" id="3.40.50.300">
    <property type="entry name" value="P-loop containing nucleotide triphosphate hydrolases"/>
    <property type="match status" value="1"/>
</dbReference>
<dbReference type="Proteomes" id="UP000648908">
    <property type="component" value="Unassembled WGS sequence"/>
</dbReference>
<dbReference type="InterPro" id="IPR046461">
    <property type="entry name" value="TerL_ATPase"/>
</dbReference>
<evidence type="ECO:0000313" key="3">
    <source>
        <dbReference type="EMBL" id="MBL4917753.1"/>
    </source>
</evidence>
<feature type="domain" description="Terminase large subunit-like ATPase" evidence="1">
    <location>
        <begin position="80"/>
        <end position="233"/>
    </location>
</feature>
<gene>
    <name evidence="3" type="ORF">JL811_11025</name>
</gene>
<reference evidence="3" key="1">
    <citation type="submission" date="2021-01" db="EMBL/GenBank/DDBJ databases">
        <title>Tabrizicola alba sp. nov. a motile alkaliphilic bacterium isolated from a soda lake.</title>
        <authorList>
            <person name="Szuroczki S."/>
            <person name="Abbaszade G."/>
            <person name="Schumann P."/>
            <person name="Toth E."/>
        </authorList>
    </citation>
    <scope>NUCLEOTIDE SEQUENCE</scope>
    <source>
        <strain evidence="3">DMG-N-6</strain>
    </source>
</reference>
<proteinExistence type="predicted"/>
<dbReference type="PANTHER" id="PTHR41287:SF1">
    <property type="entry name" value="PROTEIN YMFN"/>
    <property type="match status" value="1"/>
</dbReference>
<comment type="caution">
    <text evidence="3">The sequence shown here is derived from an EMBL/GenBank/DDBJ whole genome shotgun (WGS) entry which is preliminary data.</text>
</comment>
<name>A0A8K0V9D0_9RHOB</name>
<evidence type="ECO:0000259" key="1">
    <source>
        <dbReference type="Pfam" id="PF03354"/>
    </source>
</evidence>
<evidence type="ECO:0000313" key="4">
    <source>
        <dbReference type="Proteomes" id="UP000648908"/>
    </source>
</evidence>
<dbReference type="InterPro" id="IPR027417">
    <property type="entry name" value="P-loop_NTPase"/>
</dbReference>
<dbReference type="GO" id="GO:0004519">
    <property type="term" value="F:endonuclease activity"/>
    <property type="evidence" value="ECO:0007669"/>
    <property type="project" value="InterPro"/>
</dbReference>
<dbReference type="InterPro" id="IPR005021">
    <property type="entry name" value="Terminase_largesu-like"/>
</dbReference>
<dbReference type="EMBL" id="JAESVN010000004">
    <property type="protein sequence ID" value="MBL4917753.1"/>
    <property type="molecule type" value="Genomic_DNA"/>
</dbReference>
<accession>A0A8K0V9D0</accession>
<feature type="domain" description="Terminase large subunit-like endonuclease" evidence="2">
    <location>
        <begin position="301"/>
        <end position="532"/>
    </location>
</feature>